<dbReference type="GO" id="GO:0003677">
    <property type="term" value="F:DNA binding"/>
    <property type="evidence" value="ECO:0007669"/>
    <property type="project" value="UniProtKB-UniRule"/>
</dbReference>
<dbReference type="AlphaFoldDB" id="A0A428WSF0"/>
<dbReference type="SUPFAM" id="SSF46894">
    <property type="entry name" value="C-terminal effector domain of the bipartite response regulators"/>
    <property type="match status" value="1"/>
</dbReference>
<dbReference type="CDD" id="cd00383">
    <property type="entry name" value="trans_reg_C"/>
    <property type="match status" value="1"/>
</dbReference>
<sequence length="931" mass="99295">MSTVVRLLGEVDVLVNGRPVDLGTPRQRCVLAVLALEVGQVVRADRLVERVWGADATPRTRTTLHGYISRLRAALAGADGVSLTRRSGGYVLVTEPQVSTVDLFRCRELRANARADEERATALLTEAVDLWQGEALTGLTGEWAEAERERLERERLATAQDLADARLRLGLGLGEEAVDELAAHAEAHPLDERTAGQYLLALHQAGRTAEALNHYQRVRARLAEELGTDPGPALQELHCRLLTTKPDRQSPPSRSVPHELRAAPASFAGRADDVRRLDATLDAARASGTMMLAVVRGTGGLGKTWLALHWAHRRLDRFPDGQLFADLGGFGAGAPMTPAAALFGFLAALGVEPDSIPPDLHGRSALFRTLTAGKRLLVVLDNAAGTDQVVPLLPGGASCAVVVTSRNGLAGLVAAHDARSVALGVLPMADARELLAARLGAARVDAEREAVDELVGLCGGLPLALSVLAGRAGARLSALVGELREVGLDGLADDDPAASLPAVLSWSYAALTDDQATVFGLLALAPGPDTALVTAANLTGLPLARARAVLRGLEQMSLLEHDPDGRYRMHDLVRAYAAETARTLPGGVRDAAVRRVLGFCAHTAYHAGLLLDTHRGPVDLTPPEPGPYVLELSGAEAAMVWFEAERATLLAVQEAVASRDWHKTVWWLALSTDTARQRRGHRHDRLAGWRAAVDAATSLPGPAPALIARRHLGRACAALGRREESVRHLRHAVGLAGDHDDRYELGHAHQSLARTLEGHDDELALAHAIGALRLFEGLGLPVCTAHGHNAVGRHAAHLGDHDAARGHFDVALTLHRDHGNAAGEAESLDRLARLEHDAGNEAIRLHGRALTLRRGLGHVPASAETLDRLGLSHAALGRTGEAREAWQEALELYRGQGRDEERERVEHRLGGLGAARPGHTRASAVHKKGEK</sequence>
<evidence type="ECO:0000256" key="1">
    <source>
        <dbReference type="ARBA" id="ARBA00005820"/>
    </source>
</evidence>
<evidence type="ECO:0000256" key="7">
    <source>
        <dbReference type="SAM" id="MobiDB-lite"/>
    </source>
</evidence>
<evidence type="ECO:0000256" key="3">
    <source>
        <dbReference type="ARBA" id="ARBA00023125"/>
    </source>
</evidence>
<dbReference type="InterPro" id="IPR019734">
    <property type="entry name" value="TPR_rpt"/>
</dbReference>
<feature type="domain" description="OmpR/PhoB-type" evidence="8">
    <location>
        <begin position="1"/>
        <end position="94"/>
    </location>
</feature>
<dbReference type="SUPFAM" id="SSF48452">
    <property type="entry name" value="TPR-like"/>
    <property type="match status" value="2"/>
</dbReference>
<keyword evidence="5" id="KW-0802">TPR repeat</keyword>
<dbReference type="PROSITE" id="PS50005">
    <property type="entry name" value="TPR"/>
    <property type="match status" value="1"/>
</dbReference>
<name>A0A428WSF0_AMYBA</name>
<dbReference type="Proteomes" id="UP000286716">
    <property type="component" value="Unassembled WGS sequence"/>
</dbReference>
<gene>
    <name evidence="9" type="ORF">DMA12_11870</name>
</gene>
<keyword evidence="3 6" id="KW-0238">DNA-binding</keyword>
<dbReference type="InterPro" id="IPR036388">
    <property type="entry name" value="WH-like_DNA-bd_sf"/>
</dbReference>
<evidence type="ECO:0000313" key="10">
    <source>
        <dbReference type="Proteomes" id="UP000286716"/>
    </source>
</evidence>
<accession>A0A428WSF0</accession>
<proteinExistence type="inferred from homology"/>
<keyword evidence="10" id="KW-1185">Reference proteome</keyword>
<dbReference type="SMART" id="SM01043">
    <property type="entry name" value="BTAD"/>
    <property type="match status" value="1"/>
</dbReference>
<dbReference type="GO" id="GO:0000160">
    <property type="term" value="P:phosphorelay signal transduction system"/>
    <property type="evidence" value="ECO:0007669"/>
    <property type="project" value="InterPro"/>
</dbReference>
<protein>
    <submittedName>
        <fullName evidence="9">Tetratricopeptide repeat protein</fullName>
    </submittedName>
</protein>
<evidence type="ECO:0000256" key="2">
    <source>
        <dbReference type="ARBA" id="ARBA00023015"/>
    </source>
</evidence>
<dbReference type="Pfam" id="PF13424">
    <property type="entry name" value="TPR_12"/>
    <property type="match status" value="1"/>
</dbReference>
<dbReference type="PANTHER" id="PTHR35807:SF1">
    <property type="entry name" value="TRANSCRIPTIONAL REGULATOR REDD"/>
    <property type="match status" value="1"/>
</dbReference>
<dbReference type="SUPFAM" id="SSF52540">
    <property type="entry name" value="P-loop containing nucleoside triphosphate hydrolases"/>
    <property type="match status" value="1"/>
</dbReference>
<dbReference type="OrthoDB" id="3275754at2"/>
<evidence type="ECO:0000256" key="5">
    <source>
        <dbReference type="PROSITE-ProRule" id="PRU00339"/>
    </source>
</evidence>
<feature type="region of interest" description="Disordered" evidence="7">
    <location>
        <begin position="910"/>
        <end position="931"/>
    </location>
</feature>
<dbReference type="InterPro" id="IPR011990">
    <property type="entry name" value="TPR-like_helical_dom_sf"/>
</dbReference>
<feature type="repeat" description="TPR" evidence="5">
    <location>
        <begin position="863"/>
        <end position="896"/>
    </location>
</feature>
<dbReference type="PROSITE" id="PS51755">
    <property type="entry name" value="OMPR_PHOB"/>
    <property type="match status" value="1"/>
</dbReference>
<evidence type="ECO:0000256" key="4">
    <source>
        <dbReference type="ARBA" id="ARBA00023163"/>
    </source>
</evidence>
<dbReference type="InterPro" id="IPR027417">
    <property type="entry name" value="P-loop_NTPase"/>
</dbReference>
<dbReference type="Pfam" id="PF03704">
    <property type="entry name" value="BTAD"/>
    <property type="match status" value="1"/>
</dbReference>
<evidence type="ECO:0000313" key="9">
    <source>
        <dbReference type="EMBL" id="RSM45985.1"/>
    </source>
</evidence>
<dbReference type="GO" id="GO:0043531">
    <property type="term" value="F:ADP binding"/>
    <property type="evidence" value="ECO:0007669"/>
    <property type="project" value="InterPro"/>
</dbReference>
<dbReference type="GO" id="GO:0006355">
    <property type="term" value="P:regulation of DNA-templated transcription"/>
    <property type="evidence" value="ECO:0007669"/>
    <property type="project" value="InterPro"/>
</dbReference>
<dbReference type="SMART" id="SM00862">
    <property type="entry name" value="Trans_reg_C"/>
    <property type="match status" value="1"/>
</dbReference>
<dbReference type="InterPro" id="IPR051677">
    <property type="entry name" value="AfsR-DnrI-RedD_regulator"/>
</dbReference>
<dbReference type="RefSeq" id="WP_020643958.1">
    <property type="nucleotide sequence ID" value="NZ_QHHU01000014.1"/>
</dbReference>
<dbReference type="PRINTS" id="PR00364">
    <property type="entry name" value="DISEASERSIST"/>
</dbReference>
<dbReference type="InterPro" id="IPR001867">
    <property type="entry name" value="OmpR/PhoB-type_DNA-bd"/>
</dbReference>
<reference evidence="9 10" key="1">
    <citation type="submission" date="2018-05" db="EMBL/GenBank/DDBJ databases">
        <title>Evolution of GPA BGCs.</title>
        <authorList>
            <person name="Waglechner N."/>
            <person name="Wright G.D."/>
        </authorList>
    </citation>
    <scope>NUCLEOTIDE SEQUENCE [LARGE SCALE GENOMIC DNA]</scope>
    <source>
        <strain evidence="9 10">DSM 5908</strain>
    </source>
</reference>
<dbReference type="InterPro" id="IPR005158">
    <property type="entry name" value="BTAD"/>
</dbReference>
<dbReference type="Gene3D" id="1.25.40.10">
    <property type="entry name" value="Tetratricopeptide repeat domain"/>
    <property type="match status" value="2"/>
</dbReference>
<dbReference type="SMART" id="SM00028">
    <property type="entry name" value="TPR"/>
    <property type="match status" value="3"/>
</dbReference>
<dbReference type="InterPro" id="IPR016032">
    <property type="entry name" value="Sig_transdc_resp-reg_C-effctor"/>
</dbReference>
<feature type="DNA-binding region" description="OmpR/PhoB-type" evidence="6">
    <location>
        <begin position="1"/>
        <end position="94"/>
    </location>
</feature>
<dbReference type="Pfam" id="PF00486">
    <property type="entry name" value="Trans_reg_C"/>
    <property type="match status" value="1"/>
</dbReference>
<dbReference type="PANTHER" id="PTHR35807">
    <property type="entry name" value="TRANSCRIPTIONAL REGULATOR REDD-RELATED"/>
    <property type="match status" value="1"/>
</dbReference>
<dbReference type="CDD" id="cd15831">
    <property type="entry name" value="BTAD"/>
    <property type="match status" value="1"/>
</dbReference>
<keyword evidence="4" id="KW-0804">Transcription</keyword>
<keyword evidence="2" id="KW-0805">Transcription regulation</keyword>
<organism evidence="9 10">
    <name type="scientific">Amycolatopsis balhimycina DSM 5908</name>
    <dbReference type="NCBI Taxonomy" id="1081091"/>
    <lineage>
        <taxon>Bacteria</taxon>
        <taxon>Bacillati</taxon>
        <taxon>Actinomycetota</taxon>
        <taxon>Actinomycetes</taxon>
        <taxon>Pseudonocardiales</taxon>
        <taxon>Pseudonocardiaceae</taxon>
        <taxon>Amycolatopsis</taxon>
    </lineage>
</organism>
<dbReference type="Gene3D" id="1.10.10.10">
    <property type="entry name" value="Winged helix-like DNA-binding domain superfamily/Winged helix DNA-binding domain"/>
    <property type="match status" value="1"/>
</dbReference>
<evidence type="ECO:0000259" key="8">
    <source>
        <dbReference type="PROSITE" id="PS51755"/>
    </source>
</evidence>
<comment type="similarity">
    <text evidence="1">Belongs to the AfsR/DnrI/RedD regulatory family.</text>
</comment>
<evidence type="ECO:0000256" key="6">
    <source>
        <dbReference type="PROSITE-ProRule" id="PRU01091"/>
    </source>
</evidence>
<dbReference type="EMBL" id="QHHU01000014">
    <property type="protein sequence ID" value="RSM45985.1"/>
    <property type="molecule type" value="Genomic_DNA"/>
</dbReference>
<comment type="caution">
    <text evidence="9">The sequence shown here is derived from an EMBL/GenBank/DDBJ whole genome shotgun (WGS) entry which is preliminary data.</text>
</comment>